<feature type="transmembrane region" description="Helical" evidence="1">
    <location>
        <begin position="22"/>
        <end position="47"/>
    </location>
</feature>
<comment type="caution">
    <text evidence="2">The sequence shown here is derived from an EMBL/GenBank/DDBJ whole genome shotgun (WGS) entry which is preliminary data.</text>
</comment>
<dbReference type="EMBL" id="BMHT01000016">
    <property type="protein sequence ID" value="GGF28460.1"/>
    <property type="molecule type" value="Genomic_DNA"/>
</dbReference>
<keyword evidence="1" id="KW-0472">Membrane</keyword>
<feature type="transmembrane region" description="Helical" evidence="1">
    <location>
        <begin position="90"/>
        <end position="110"/>
    </location>
</feature>
<reference evidence="3" key="1">
    <citation type="journal article" date="2019" name="Int. J. Syst. Evol. Microbiol.">
        <title>The Global Catalogue of Microorganisms (GCM) 10K type strain sequencing project: providing services to taxonomists for standard genome sequencing and annotation.</title>
        <authorList>
            <consortium name="The Broad Institute Genomics Platform"/>
            <consortium name="The Broad Institute Genome Sequencing Center for Infectious Disease"/>
            <person name="Wu L."/>
            <person name="Ma J."/>
        </authorList>
    </citation>
    <scope>NUCLEOTIDE SEQUENCE [LARGE SCALE GENOMIC DNA]</scope>
    <source>
        <strain evidence="3">CGMCC 1.15197</strain>
    </source>
</reference>
<evidence type="ECO:0000313" key="3">
    <source>
        <dbReference type="Proteomes" id="UP000632273"/>
    </source>
</evidence>
<keyword evidence="1" id="KW-1133">Transmembrane helix</keyword>
<keyword evidence="1" id="KW-0812">Transmembrane</keyword>
<feature type="transmembrane region" description="Helical" evidence="1">
    <location>
        <begin position="59"/>
        <end position="84"/>
    </location>
</feature>
<evidence type="ECO:0000313" key="2">
    <source>
        <dbReference type="EMBL" id="GGF28460.1"/>
    </source>
</evidence>
<accession>A0ABQ1UXV6</accession>
<organism evidence="2 3">
    <name type="scientific">Hymenobacter cavernae</name>
    <dbReference type="NCBI Taxonomy" id="2044852"/>
    <lineage>
        <taxon>Bacteria</taxon>
        <taxon>Pseudomonadati</taxon>
        <taxon>Bacteroidota</taxon>
        <taxon>Cytophagia</taxon>
        <taxon>Cytophagales</taxon>
        <taxon>Hymenobacteraceae</taxon>
        <taxon>Hymenobacter</taxon>
    </lineage>
</organism>
<dbReference type="RefSeq" id="WP_188816376.1">
    <property type="nucleotide sequence ID" value="NZ_BMHT01000016.1"/>
</dbReference>
<keyword evidence="3" id="KW-1185">Reference proteome</keyword>
<name>A0ABQ1UXV6_9BACT</name>
<evidence type="ECO:0008006" key="4">
    <source>
        <dbReference type="Google" id="ProtNLM"/>
    </source>
</evidence>
<gene>
    <name evidence="2" type="ORF">GCM10011383_45250</name>
</gene>
<protein>
    <recommendedName>
        <fullName evidence="4">DUF4870 domain-containing protein</fullName>
    </recommendedName>
</protein>
<dbReference type="Proteomes" id="UP000632273">
    <property type="component" value="Unassembled WGS sequence"/>
</dbReference>
<evidence type="ECO:0000256" key="1">
    <source>
        <dbReference type="SAM" id="Phobius"/>
    </source>
</evidence>
<sequence length="116" mass="12614">MTVPVHTVPNFFGGESGPEEKLIVLSILLSFFGGIPLLISLLVRWYLQPPSVQHTLADFLAILYVTFWAWVVALLVFGVLLLLLPSGFGVFKLSLYAVLSLGSALGATVTQVRANR</sequence>
<proteinExistence type="predicted"/>